<dbReference type="EMBL" id="LR593886">
    <property type="protein sequence ID" value="VTS01170.1"/>
    <property type="molecule type" value="Genomic_DNA"/>
</dbReference>
<organism evidence="1 2">
    <name type="scientific">Gemmata massiliana</name>
    <dbReference type="NCBI Taxonomy" id="1210884"/>
    <lineage>
        <taxon>Bacteria</taxon>
        <taxon>Pseudomonadati</taxon>
        <taxon>Planctomycetota</taxon>
        <taxon>Planctomycetia</taxon>
        <taxon>Gemmatales</taxon>
        <taxon>Gemmataceae</taxon>
        <taxon>Gemmata</taxon>
    </lineage>
</organism>
<reference evidence="1 2" key="1">
    <citation type="submission" date="2019-05" db="EMBL/GenBank/DDBJ databases">
        <authorList>
            <consortium name="Science for Life Laboratories"/>
        </authorList>
    </citation>
    <scope>NUCLEOTIDE SEQUENCE [LARGE SCALE GENOMIC DNA]</scope>
    <source>
        <strain evidence="1">Soil9</strain>
    </source>
</reference>
<dbReference type="RefSeq" id="WP_162672378.1">
    <property type="nucleotide sequence ID" value="NZ_LR593886.1"/>
</dbReference>
<sequence>MTPLCSNPSCYAQQLCDCRGPVNREHVVSRSLLEAIWPEESGGLVSGLTFLRNDSNNPARLGIGSLTAKILCEGHNRDLSPFDAEMTEFFKATERLLLDDITGGRIGHEYFINGDCIERWMLKTLCGGLFSGNFPVPFVNSFAGQLPPSENLQTIFRSSSFPPGRGLYVTHDQSRVDHHVFRLTVVGAPSGIVGLRMWLFGSLYTLVLIDDHEPFPELASATYRPARTVATKNRNTIAMSWVGEHSAGPLELVFSDTPFE</sequence>
<protein>
    <submittedName>
        <fullName evidence="1">Uncharacterized protein</fullName>
    </submittedName>
</protein>
<proteinExistence type="predicted"/>
<gene>
    <name evidence="1" type="ORF">SOIL9_79390</name>
</gene>
<evidence type="ECO:0000313" key="2">
    <source>
        <dbReference type="Proteomes" id="UP000464178"/>
    </source>
</evidence>
<dbReference type="KEGG" id="gms:SOIL9_79390"/>
<dbReference type="AlphaFoldDB" id="A0A6P2DH43"/>
<evidence type="ECO:0000313" key="1">
    <source>
        <dbReference type="EMBL" id="VTS01170.1"/>
    </source>
</evidence>
<dbReference type="Proteomes" id="UP000464178">
    <property type="component" value="Chromosome"/>
</dbReference>
<name>A0A6P2DH43_9BACT</name>
<accession>A0A6P2DH43</accession>
<keyword evidence="2" id="KW-1185">Reference proteome</keyword>